<sequence>MFQSVQGLNAWTKCMCVKGGTKCMCVKCGTKYMCVKCGTKCMCSVQGLNASVELSVSQSVKRNPSKYVSSEQKHGQMNLHQMRKFPKFAAFSHRLQGKMEIALPKSLEKSINIRPYGDNRQPVFARLHWSRTSINARPTGRPPYGHHPVTKLVIDDRFGHRSPVPGSGHRGTGTVIGQRSMAPVNGLSLMTGLVTGHRSMLPVNGHRSPGTGPVTGHRSMLPVTGGRSCHRSMAPVTGQQGPVRSPGTGHRSTCTDH</sequence>
<evidence type="ECO:0000313" key="2">
    <source>
        <dbReference type="EMBL" id="KAH3896682.1"/>
    </source>
</evidence>
<organism evidence="2 3">
    <name type="scientific">Dreissena polymorpha</name>
    <name type="common">Zebra mussel</name>
    <name type="synonym">Mytilus polymorpha</name>
    <dbReference type="NCBI Taxonomy" id="45954"/>
    <lineage>
        <taxon>Eukaryota</taxon>
        <taxon>Metazoa</taxon>
        <taxon>Spiralia</taxon>
        <taxon>Lophotrochozoa</taxon>
        <taxon>Mollusca</taxon>
        <taxon>Bivalvia</taxon>
        <taxon>Autobranchia</taxon>
        <taxon>Heteroconchia</taxon>
        <taxon>Euheterodonta</taxon>
        <taxon>Imparidentia</taxon>
        <taxon>Neoheterodontei</taxon>
        <taxon>Myida</taxon>
        <taxon>Dreissenoidea</taxon>
        <taxon>Dreissenidae</taxon>
        <taxon>Dreissena</taxon>
    </lineage>
</organism>
<gene>
    <name evidence="2" type="ORF">DPMN_020860</name>
</gene>
<dbReference type="AlphaFoldDB" id="A0A9D4NN94"/>
<protein>
    <submittedName>
        <fullName evidence="2">Uncharacterized protein</fullName>
    </submittedName>
</protein>
<accession>A0A9D4NN94</accession>
<evidence type="ECO:0000313" key="3">
    <source>
        <dbReference type="Proteomes" id="UP000828390"/>
    </source>
</evidence>
<dbReference type="Proteomes" id="UP000828390">
    <property type="component" value="Unassembled WGS sequence"/>
</dbReference>
<reference evidence="2" key="1">
    <citation type="journal article" date="2019" name="bioRxiv">
        <title>The Genome of the Zebra Mussel, Dreissena polymorpha: A Resource for Invasive Species Research.</title>
        <authorList>
            <person name="McCartney M.A."/>
            <person name="Auch B."/>
            <person name="Kono T."/>
            <person name="Mallez S."/>
            <person name="Zhang Y."/>
            <person name="Obille A."/>
            <person name="Becker A."/>
            <person name="Abrahante J.E."/>
            <person name="Garbe J."/>
            <person name="Badalamenti J.P."/>
            <person name="Herman A."/>
            <person name="Mangelson H."/>
            <person name="Liachko I."/>
            <person name="Sullivan S."/>
            <person name="Sone E.D."/>
            <person name="Koren S."/>
            <person name="Silverstein K.A.T."/>
            <person name="Beckman K.B."/>
            <person name="Gohl D.M."/>
        </authorList>
    </citation>
    <scope>NUCLEOTIDE SEQUENCE</scope>
    <source>
        <strain evidence="2">Duluth1</strain>
        <tissue evidence="2">Whole animal</tissue>
    </source>
</reference>
<keyword evidence="3" id="KW-1185">Reference proteome</keyword>
<dbReference type="EMBL" id="JAIWYP010000001">
    <property type="protein sequence ID" value="KAH3896682.1"/>
    <property type="molecule type" value="Genomic_DNA"/>
</dbReference>
<comment type="caution">
    <text evidence="2">The sequence shown here is derived from an EMBL/GenBank/DDBJ whole genome shotgun (WGS) entry which is preliminary data.</text>
</comment>
<reference evidence="2" key="2">
    <citation type="submission" date="2020-11" db="EMBL/GenBank/DDBJ databases">
        <authorList>
            <person name="McCartney M.A."/>
            <person name="Auch B."/>
            <person name="Kono T."/>
            <person name="Mallez S."/>
            <person name="Becker A."/>
            <person name="Gohl D.M."/>
            <person name="Silverstein K.A.T."/>
            <person name="Koren S."/>
            <person name="Bechman K.B."/>
            <person name="Herman A."/>
            <person name="Abrahante J.E."/>
            <person name="Garbe J."/>
        </authorList>
    </citation>
    <scope>NUCLEOTIDE SEQUENCE</scope>
    <source>
        <strain evidence="2">Duluth1</strain>
        <tissue evidence="2">Whole animal</tissue>
    </source>
</reference>
<feature type="region of interest" description="Disordered" evidence="1">
    <location>
        <begin position="225"/>
        <end position="257"/>
    </location>
</feature>
<proteinExistence type="predicted"/>
<name>A0A9D4NN94_DREPO</name>
<evidence type="ECO:0000256" key="1">
    <source>
        <dbReference type="SAM" id="MobiDB-lite"/>
    </source>
</evidence>